<dbReference type="RefSeq" id="WP_038585217.1">
    <property type="nucleotide sequence ID" value="NZ_HG938353.1"/>
</dbReference>
<evidence type="ECO:0000313" key="3">
    <source>
        <dbReference type="EMBL" id="CDN47174.1"/>
    </source>
</evidence>
<feature type="domain" description="Antitoxin Xre-like helix-turn-helix" evidence="2">
    <location>
        <begin position="14"/>
        <end position="53"/>
    </location>
</feature>
<proteinExistence type="predicted"/>
<dbReference type="AlphaFoldDB" id="A0A068SMU9"/>
<feature type="domain" description="Antitoxin Xre/MbcA/ParS-like toxin-binding" evidence="1">
    <location>
        <begin position="79"/>
        <end position="128"/>
    </location>
</feature>
<accession>A0A068SMU9</accession>
<protein>
    <submittedName>
        <fullName evidence="3">Uncharacterized protein</fullName>
    </submittedName>
</protein>
<name>A0A068SMU9_NEOGA</name>
<dbReference type="Pfam" id="PF20432">
    <property type="entry name" value="Xre-like-HTH"/>
    <property type="match status" value="1"/>
</dbReference>
<dbReference type="OrthoDB" id="117888at2"/>
<dbReference type="InterPro" id="IPR046847">
    <property type="entry name" value="Xre-like_HTH"/>
</dbReference>
<dbReference type="HOGENOM" id="CLU_123925_0_1_5"/>
<dbReference type="PATRIC" id="fig|1028800.3.peg.1000"/>
<sequence length="129" mass="14110">MEVAARKEKAEQLTAVALKAFGNVVAEWGVPVNEAAALADMSESTWKRARKPGYSGGLTKDQMLRLSAVIGIYKALKLYFSDPIASRWMTLPNEGPLFRGTRPIDTLIDEGLPQFLAVRNYLDALRGGA</sequence>
<dbReference type="GeneID" id="24258114"/>
<dbReference type="InterPro" id="IPR024467">
    <property type="entry name" value="Xre/MbcA/ParS-like_toxin-bd"/>
</dbReference>
<reference evidence="4" key="1">
    <citation type="journal article" date="2014" name="BMC Genomics">
        <title>Genome sequencing of two Neorhizobium galegae strains reveals a noeT gene responsible for the unusual acetylation of the nodulation factors.</title>
        <authorList>
            <person name="Osterman J."/>
            <person name="Marsh J."/>
            <person name="Laine P.K."/>
            <person name="Zeng Z."/>
            <person name="Alatalo E."/>
            <person name="Sullivan J.T."/>
            <person name="Young J.P."/>
            <person name="Thomas-Oates J."/>
            <person name="Paulin L."/>
            <person name="Lindstrom K."/>
        </authorList>
    </citation>
    <scope>NUCLEOTIDE SEQUENCE [LARGE SCALE GENOMIC DNA]</scope>
    <source>
        <strain evidence="4">HAMBI 540</strain>
    </source>
</reference>
<dbReference type="EMBL" id="HG938353">
    <property type="protein sequence ID" value="CDN47174.1"/>
    <property type="molecule type" value="Genomic_DNA"/>
</dbReference>
<evidence type="ECO:0000259" key="1">
    <source>
        <dbReference type="Pfam" id="PF09722"/>
    </source>
</evidence>
<dbReference type="Proteomes" id="UP000028181">
    <property type="component" value="Chromosome I"/>
</dbReference>
<gene>
    <name evidence="3" type="ORF">RG540_CH09860</name>
</gene>
<evidence type="ECO:0000259" key="2">
    <source>
        <dbReference type="Pfam" id="PF20432"/>
    </source>
</evidence>
<organism evidence="3 4">
    <name type="scientific">Neorhizobium galegae bv. orientalis str. HAMBI 540</name>
    <dbReference type="NCBI Taxonomy" id="1028800"/>
    <lineage>
        <taxon>Bacteria</taxon>
        <taxon>Pseudomonadati</taxon>
        <taxon>Pseudomonadota</taxon>
        <taxon>Alphaproteobacteria</taxon>
        <taxon>Hyphomicrobiales</taxon>
        <taxon>Rhizobiaceae</taxon>
        <taxon>Rhizobium/Agrobacterium group</taxon>
        <taxon>Neorhizobium</taxon>
    </lineage>
</organism>
<dbReference type="eggNOG" id="COG5606">
    <property type="taxonomic scope" value="Bacteria"/>
</dbReference>
<keyword evidence="4" id="KW-1185">Reference proteome</keyword>
<dbReference type="KEGG" id="ngg:RG540_CH09860"/>
<dbReference type="Pfam" id="PF09722">
    <property type="entry name" value="Xre_MbcA_ParS_C"/>
    <property type="match status" value="1"/>
</dbReference>
<evidence type="ECO:0000313" key="4">
    <source>
        <dbReference type="Proteomes" id="UP000028181"/>
    </source>
</evidence>
<dbReference type="GO" id="GO:0003677">
    <property type="term" value="F:DNA binding"/>
    <property type="evidence" value="ECO:0007669"/>
    <property type="project" value="InterPro"/>
</dbReference>